<organism evidence="3 4">
    <name type="scientific">Chryseobacterium camelliae</name>
    <dbReference type="NCBI Taxonomy" id="1265445"/>
    <lineage>
        <taxon>Bacteria</taxon>
        <taxon>Pseudomonadati</taxon>
        <taxon>Bacteroidota</taxon>
        <taxon>Flavobacteriia</taxon>
        <taxon>Flavobacteriales</taxon>
        <taxon>Weeksellaceae</taxon>
        <taxon>Chryseobacterium group</taxon>
        <taxon>Chryseobacterium</taxon>
    </lineage>
</organism>
<evidence type="ECO:0000313" key="4">
    <source>
        <dbReference type="Proteomes" id="UP001225072"/>
    </source>
</evidence>
<evidence type="ECO:0000259" key="2">
    <source>
        <dbReference type="Pfam" id="PF00582"/>
    </source>
</evidence>
<dbReference type="SUPFAM" id="SSF52402">
    <property type="entry name" value="Adenine nucleotide alpha hydrolases-like"/>
    <property type="match status" value="2"/>
</dbReference>
<evidence type="ECO:0000256" key="1">
    <source>
        <dbReference type="ARBA" id="ARBA00008791"/>
    </source>
</evidence>
<protein>
    <submittedName>
        <fullName evidence="3">Nucleotide-binding universal stress UspA family protein</fullName>
    </submittedName>
</protein>
<evidence type="ECO:0000313" key="3">
    <source>
        <dbReference type="EMBL" id="MDQ1096834.1"/>
    </source>
</evidence>
<feature type="domain" description="UspA" evidence="2">
    <location>
        <begin position="5"/>
        <end position="147"/>
    </location>
</feature>
<dbReference type="PANTHER" id="PTHR46268:SF6">
    <property type="entry name" value="UNIVERSAL STRESS PROTEIN UP12"/>
    <property type="match status" value="1"/>
</dbReference>
<dbReference type="InterPro" id="IPR006015">
    <property type="entry name" value="Universal_stress_UspA"/>
</dbReference>
<proteinExistence type="inferred from homology"/>
<dbReference type="CDD" id="cd00293">
    <property type="entry name" value="USP-like"/>
    <property type="match status" value="1"/>
</dbReference>
<gene>
    <name evidence="3" type="ORF">QE404_001981</name>
</gene>
<keyword evidence="4" id="KW-1185">Reference proteome</keyword>
<name>A0ABU0TIG4_9FLAO</name>
<dbReference type="Pfam" id="PF00582">
    <property type="entry name" value="Usp"/>
    <property type="match status" value="1"/>
</dbReference>
<dbReference type="Gene3D" id="3.40.50.620">
    <property type="entry name" value="HUPs"/>
    <property type="match status" value="2"/>
</dbReference>
<dbReference type="EMBL" id="JAUTAL010000001">
    <property type="protein sequence ID" value="MDQ1096834.1"/>
    <property type="molecule type" value="Genomic_DNA"/>
</dbReference>
<accession>A0ABU0TIG4</accession>
<dbReference type="InterPro" id="IPR014729">
    <property type="entry name" value="Rossmann-like_a/b/a_fold"/>
</dbReference>
<dbReference type="RefSeq" id="WP_307449884.1">
    <property type="nucleotide sequence ID" value="NZ_JAUTAL010000001.1"/>
</dbReference>
<comment type="caution">
    <text evidence="3">The sequence shown here is derived from an EMBL/GenBank/DDBJ whole genome shotgun (WGS) entry which is preliminary data.</text>
</comment>
<dbReference type="PRINTS" id="PR01438">
    <property type="entry name" value="UNVRSLSTRESS"/>
</dbReference>
<sequence>MPTKIKNIIVATDFSEKSGNAVEMAFHIAVRHEAALTVLHVVDQFYLIDRSYKQVIGNEVTQESISLAENNLAEIQKGLAERCSTLNIKTEIRHGSLIQSINDLIAEDNTDLTVVGTSGEQKIKQFILGSNSYSILSEANTSVLMVPKSFKKYRFKKMVFPVRVTHNLDDKLDFALSIAERNDSTIELLGIGDTETSDELKKEFIGLKKKLYERSADYTAEFFEAPDKATVIATFSKAAKADIIILNYQDEQSWKALFAENFLRKIINTTDVALLFYKPKTEQRKDTGQDTPYDITLPIPG</sequence>
<dbReference type="InterPro" id="IPR006016">
    <property type="entry name" value="UspA"/>
</dbReference>
<dbReference type="PANTHER" id="PTHR46268">
    <property type="entry name" value="STRESS RESPONSE PROTEIN NHAX"/>
    <property type="match status" value="1"/>
</dbReference>
<reference evidence="3 4" key="1">
    <citation type="submission" date="2023-07" db="EMBL/GenBank/DDBJ databases">
        <title>Functional and genomic diversity of the sorghum phyllosphere microbiome.</title>
        <authorList>
            <person name="Shade A."/>
        </authorList>
    </citation>
    <scope>NUCLEOTIDE SEQUENCE [LARGE SCALE GENOMIC DNA]</scope>
    <source>
        <strain evidence="3 4">SORGH_AS_1064</strain>
    </source>
</reference>
<comment type="similarity">
    <text evidence="1">Belongs to the universal stress protein A family.</text>
</comment>
<dbReference type="Proteomes" id="UP001225072">
    <property type="component" value="Unassembled WGS sequence"/>
</dbReference>